<gene>
    <name evidence="10" type="ORF">FHS30_000280</name>
</gene>
<dbReference type="PROSITE" id="PS50885">
    <property type="entry name" value="HAMP"/>
    <property type="match status" value="1"/>
</dbReference>
<evidence type="ECO:0000256" key="5">
    <source>
        <dbReference type="PROSITE-ProRule" id="PRU00284"/>
    </source>
</evidence>
<organism evidence="10 11">
    <name type="scientific">Simiduia aestuariiviva</name>
    <dbReference type="NCBI Taxonomy" id="1510459"/>
    <lineage>
        <taxon>Bacteria</taxon>
        <taxon>Pseudomonadati</taxon>
        <taxon>Pseudomonadota</taxon>
        <taxon>Gammaproteobacteria</taxon>
        <taxon>Cellvibrionales</taxon>
        <taxon>Cellvibrionaceae</taxon>
        <taxon>Simiduia</taxon>
    </lineage>
</organism>
<keyword evidence="2" id="KW-1003">Cell membrane</keyword>
<feature type="domain" description="Methyl-accepting transducer" evidence="7">
    <location>
        <begin position="275"/>
        <end position="511"/>
    </location>
</feature>
<dbReference type="Pfam" id="PF00672">
    <property type="entry name" value="HAMP"/>
    <property type="match status" value="1"/>
</dbReference>
<dbReference type="SMART" id="SM00283">
    <property type="entry name" value="MA"/>
    <property type="match status" value="1"/>
</dbReference>
<evidence type="ECO:0000256" key="6">
    <source>
        <dbReference type="SAM" id="Phobius"/>
    </source>
</evidence>
<dbReference type="CDD" id="cd11386">
    <property type="entry name" value="MCP_signal"/>
    <property type="match status" value="1"/>
</dbReference>
<dbReference type="PANTHER" id="PTHR32089:SF112">
    <property type="entry name" value="LYSOZYME-LIKE PROTEIN-RELATED"/>
    <property type="match status" value="1"/>
</dbReference>
<dbReference type="Gene3D" id="1.10.287.950">
    <property type="entry name" value="Methyl-accepting chemotaxis protein"/>
    <property type="match status" value="1"/>
</dbReference>
<evidence type="ECO:0000259" key="8">
    <source>
        <dbReference type="PROSITE" id="PS50192"/>
    </source>
</evidence>
<dbReference type="SMART" id="SM00304">
    <property type="entry name" value="HAMP"/>
    <property type="match status" value="1"/>
</dbReference>
<feature type="domain" description="T-SNARE coiled-coil homology" evidence="8">
    <location>
        <begin position="462"/>
        <end position="524"/>
    </location>
</feature>
<reference evidence="10 11" key="1">
    <citation type="submission" date="2020-08" db="EMBL/GenBank/DDBJ databases">
        <title>Genomic Encyclopedia of Type Strains, Phase III (KMG-III): the genomes of soil and plant-associated and newly described type strains.</title>
        <authorList>
            <person name="Whitman W."/>
        </authorList>
    </citation>
    <scope>NUCLEOTIDE SEQUENCE [LARGE SCALE GENOMIC DNA]</scope>
    <source>
        <strain evidence="10 11">CECT 8571</strain>
    </source>
</reference>
<dbReference type="GO" id="GO:0005886">
    <property type="term" value="C:plasma membrane"/>
    <property type="evidence" value="ECO:0007669"/>
    <property type="project" value="UniProtKB-SubCell"/>
</dbReference>
<evidence type="ECO:0000256" key="2">
    <source>
        <dbReference type="ARBA" id="ARBA00022519"/>
    </source>
</evidence>
<dbReference type="InterPro" id="IPR004089">
    <property type="entry name" value="MCPsignal_dom"/>
</dbReference>
<dbReference type="InterPro" id="IPR000727">
    <property type="entry name" value="T_SNARE_dom"/>
</dbReference>
<evidence type="ECO:0000256" key="3">
    <source>
        <dbReference type="ARBA" id="ARBA00023224"/>
    </source>
</evidence>
<keyword evidence="6" id="KW-0472">Membrane</keyword>
<dbReference type="Pfam" id="PF00015">
    <property type="entry name" value="MCPsignal"/>
    <property type="match status" value="1"/>
</dbReference>
<feature type="transmembrane region" description="Helical" evidence="6">
    <location>
        <begin position="13"/>
        <end position="33"/>
    </location>
</feature>
<evidence type="ECO:0000313" key="10">
    <source>
        <dbReference type="EMBL" id="MBB3167104.1"/>
    </source>
</evidence>
<keyword evidence="2" id="KW-0997">Cell inner membrane</keyword>
<comment type="caution">
    <text evidence="10">The sequence shown here is derived from an EMBL/GenBank/DDBJ whole genome shotgun (WGS) entry which is preliminary data.</text>
</comment>
<comment type="subcellular location">
    <subcellularLocation>
        <location evidence="1">Cell inner membrane</location>
        <topology evidence="1">Multi-pass membrane protein</topology>
    </subcellularLocation>
</comment>
<feature type="domain" description="HAMP" evidence="9">
    <location>
        <begin position="219"/>
        <end position="270"/>
    </location>
</feature>
<dbReference type="FunFam" id="1.10.287.950:FF:000001">
    <property type="entry name" value="Methyl-accepting chemotaxis sensory transducer"/>
    <property type="match status" value="1"/>
</dbReference>
<dbReference type="GO" id="GO:0006935">
    <property type="term" value="P:chemotaxis"/>
    <property type="evidence" value="ECO:0007669"/>
    <property type="project" value="UniProtKB-ARBA"/>
</dbReference>
<dbReference type="RefSeq" id="WP_183907544.1">
    <property type="nucleotide sequence ID" value="NZ_JACHXZ010000001.1"/>
</dbReference>
<keyword evidence="3 5" id="KW-0807">Transducer</keyword>
<dbReference type="GO" id="GO:0007165">
    <property type="term" value="P:signal transduction"/>
    <property type="evidence" value="ECO:0007669"/>
    <property type="project" value="UniProtKB-KW"/>
</dbReference>
<proteinExistence type="inferred from homology"/>
<dbReference type="SUPFAM" id="SSF58104">
    <property type="entry name" value="Methyl-accepting chemotaxis protein (MCP) signaling domain"/>
    <property type="match status" value="1"/>
</dbReference>
<comment type="similarity">
    <text evidence="4">Belongs to the methyl-accepting chemotaxis (MCP) protein family.</text>
</comment>
<feature type="transmembrane region" description="Helical" evidence="6">
    <location>
        <begin position="198"/>
        <end position="218"/>
    </location>
</feature>
<sequence>MGWFHNLSFRWKISIPVGFILVLLLLTGLNGLLIQSKLANNSKVLGEVYLEAMDLLLQADRDMYQAQTAARGLIFLDASHSAYRDLRPSFDENQQQALERSVKAANLSSEIAGVVSPERIRQLHRQWIDGVEKTLAARALTDANDPELVQQSFGANQTHFAQLRVLLDKAGEAHQAGAARFIAAAEADNAAAALRANLLLIGGGILGVLILLFLPPLFTQPLIQINQSMANIAEGEGDLTSRTLLNTQDELGSLSRSFNRFMDKLQTAIGAAKSDAQKVLNAAADMTQLGEVNLKGMSNQNRAIRAVVASVDELSNTVAEIAENTNMTADQAGKANELTKQGNTTVSNTVARITQLAKEVDATSGLISNVQQQASEANSVLDVIRGIAEQTNLLALNAAIEAARAGEQGRGFAVVADEVRTLASKTQDSTQHIQAMLSALQDGVGNAVSAMQGASNNAMETVESANAANEALTAIAAAVGQIAQMSTQIATSAEKQSAVINEVNGNLGDIDQQSKDTTSRIGQAAEASRELDALAKNLQSVMSGFRC</sequence>
<dbReference type="PROSITE" id="PS50192">
    <property type="entry name" value="T_SNARE"/>
    <property type="match status" value="1"/>
</dbReference>
<keyword evidence="6" id="KW-0812">Transmembrane</keyword>
<name>A0A839UGD0_9GAMM</name>
<protein>
    <submittedName>
        <fullName evidence="10">Methyl-accepting chemotaxis protein</fullName>
    </submittedName>
</protein>
<dbReference type="CDD" id="cd06225">
    <property type="entry name" value="HAMP"/>
    <property type="match status" value="1"/>
</dbReference>
<dbReference type="AlphaFoldDB" id="A0A839UGD0"/>
<evidence type="ECO:0000256" key="4">
    <source>
        <dbReference type="ARBA" id="ARBA00029447"/>
    </source>
</evidence>
<dbReference type="PROSITE" id="PS50111">
    <property type="entry name" value="CHEMOTAXIS_TRANSDUC_2"/>
    <property type="match status" value="1"/>
</dbReference>
<keyword evidence="6" id="KW-1133">Transmembrane helix</keyword>
<dbReference type="InterPro" id="IPR003660">
    <property type="entry name" value="HAMP_dom"/>
</dbReference>
<evidence type="ECO:0000259" key="7">
    <source>
        <dbReference type="PROSITE" id="PS50111"/>
    </source>
</evidence>
<keyword evidence="11" id="KW-1185">Reference proteome</keyword>
<evidence type="ECO:0000256" key="1">
    <source>
        <dbReference type="ARBA" id="ARBA00004429"/>
    </source>
</evidence>
<dbReference type="Proteomes" id="UP000559987">
    <property type="component" value="Unassembled WGS sequence"/>
</dbReference>
<evidence type="ECO:0000259" key="9">
    <source>
        <dbReference type="PROSITE" id="PS50885"/>
    </source>
</evidence>
<evidence type="ECO:0000313" key="11">
    <source>
        <dbReference type="Proteomes" id="UP000559987"/>
    </source>
</evidence>
<accession>A0A839UGD0</accession>
<dbReference type="EMBL" id="JACHXZ010000001">
    <property type="protein sequence ID" value="MBB3167104.1"/>
    <property type="molecule type" value="Genomic_DNA"/>
</dbReference>
<dbReference type="PANTHER" id="PTHR32089">
    <property type="entry name" value="METHYL-ACCEPTING CHEMOTAXIS PROTEIN MCPB"/>
    <property type="match status" value="1"/>
</dbReference>